<evidence type="ECO:0000256" key="9">
    <source>
        <dbReference type="SAM" id="SignalP"/>
    </source>
</evidence>
<dbReference type="HOGENOM" id="CLU_012817_0_2_7"/>
<proteinExistence type="inferred from homology"/>
<dbReference type="SUPFAM" id="SSF56954">
    <property type="entry name" value="Outer membrane efflux proteins (OEP)"/>
    <property type="match status" value="1"/>
</dbReference>
<keyword evidence="5" id="KW-0812">Transmembrane</keyword>
<feature type="coiled-coil region" evidence="8">
    <location>
        <begin position="146"/>
        <end position="173"/>
    </location>
</feature>
<name>A8ZXR5_DESOH</name>
<dbReference type="GO" id="GO:0015562">
    <property type="term" value="F:efflux transmembrane transporter activity"/>
    <property type="evidence" value="ECO:0007669"/>
    <property type="project" value="InterPro"/>
</dbReference>
<dbReference type="InterPro" id="IPR003423">
    <property type="entry name" value="OMP_efflux"/>
</dbReference>
<protein>
    <submittedName>
        <fullName evidence="10">Outer membrane efflux protein</fullName>
    </submittedName>
</protein>
<keyword evidence="4" id="KW-1134">Transmembrane beta strand</keyword>
<dbReference type="GO" id="GO:0015288">
    <property type="term" value="F:porin activity"/>
    <property type="evidence" value="ECO:0007669"/>
    <property type="project" value="TreeGrafter"/>
</dbReference>
<organism evidence="10 11">
    <name type="scientific">Desulfosudis oleivorans (strain DSM 6200 / JCM 39069 / Hxd3)</name>
    <name type="common">Desulfococcus oleovorans</name>
    <dbReference type="NCBI Taxonomy" id="96561"/>
    <lineage>
        <taxon>Bacteria</taxon>
        <taxon>Pseudomonadati</taxon>
        <taxon>Thermodesulfobacteriota</taxon>
        <taxon>Desulfobacteria</taxon>
        <taxon>Desulfobacterales</taxon>
        <taxon>Desulfosudaceae</taxon>
        <taxon>Desulfosudis</taxon>
    </lineage>
</organism>
<evidence type="ECO:0000256" key="5">
    <source>
        <dbReference type="ARBA" id="ARBA00022692"/>
    </source>
</evidence>
<dbReference type="EMBL" id="CP000859">
    <property type="protein sequence ID" value="ABW67023.1"/>
    <property type="molecule type" value="Genomic_DNA"/>
</dbReference>
<dbReference type="OrthoDB" id="5412214at2"/>
<evidence type="ECO:0000256" key="1">
    <source>
        <dbReference type="ARBA" id="ARBA00004442"/>
    </source>
</evidence>
<evidence type="ECO:0000256" key="3">
    <source>
        <dbReference type="ARBA" id="ARBA00022448"/>
    </source>
</evidence>
<dbReference type="Gene3D" id="1.20.1600.10">
    <property type="entry name" value="Outer membrane efflux proteins (OEP)"/>
    <property type="match status" value="1"/>
</dbReference>
<evidence type="ECO:0000256" key="8">
    <source>
        <dbReference type="SAM" id="Coils"/>
    </source>
</evidence>
<keyword evidence="9" id="KW-0732">Signal</keyword>
<evidence type="ECO:0000256" key="6">
    <source>
        <dbReference type="ARBA" id="ARBA00023136"/>
    </source>
</evidence>
<dbReference type="RefSeq" id="WP_012174641.1">
    <property type="nucleotide sequence ID" value="NC_009943.1"/>
</dbReference>
<feature type="signal peptide" evidence="9">
    <location>
        <begin position="1"/>
        <end position="22"/>
    </location>
</feature>
<dbReference type="eggNOG" id="COG1538">
    <property type="taxonomic scope" value="Bacteria"/>
</dbReference>
<evidence type="ECO:0000256" key="7">
    <source>
        <dbReference type="ARBA" id="ARBA00023237"/>
    </source>
</evidence>
<dbReference type="GO" id="GO:0009279">
    <property type="term" value="C:cell outer membrane"/>
    <property type="evidence" value="ECO:0007669"/>
    <property type="project" value="UniProtKB-SubCell"/>
</dbReference>
<accession>A8ZXR5</accession>
<dbReference type="AlphaFoldDB" id="A8ZXR5"/>
<dbReference type="PANTHER" id="PTHR30026:SF20">
    <property type="entry name" value="OUTER MEMBRANE PROTEIN TOLC"/>
    <property type="match status" value="1"/>
</dbReference>
<keyword evidence="11" id="KW-1185">Reference proteome</keyword>
<comment type="subcellular location">
    <subcellularLocation>
        <location evidence="1">Cell outer membrane</location>
    </subcellularLocation>
</comment>
<evidence type="ECO:0000313" key="11">
    <source>
        <dbReference type="Proteomes" id="UP000008561"/>
    </source>
</evidence>
<dbReference type="Proteomes" id="UP000008561">
    <property type="component" value="Chromosome"/>
</dbReference>
<evidence type="ECO:0000256" key="2">
    <source>
        <dbReference type="ARBA" id="ARBA00007613"/>
    </source>
</evidence>
<evidence type="ECO:0000256" key="4">
    <source>
        <dbReference type="ARBA" id="ARBA00022452"/>
    </source>
</evidence>
<dbReference type="InterPro" id="IPR051906">
    <property type="entry name" value="TolC-like"/>
</dbReference>
<gene>
    <name evidence="10" type="ordered locus">Dole_1217</name>
</gene>
<evidence type="ECO:0000313" key="10">
    <source>
        <dbReference type="EMBL" id="ABW67023.1"/>
    </source>
</evidence>
<sequence>MKTRFITTAFVCMACMVMSVNAEEMQAPPAAYDLPGLYRLALERAEAIKISEADLGIAQNYKKAAFSALVPKVSAFNSYTHYTETNTVQPDWSNTWGGLLTYTFTLNGRELLAFGIAADNIEGREHQLRAAKESYLLMVAATYYDALKATEMEKAAEENMDRLEQHKAAVEARLRLGVVTRPDVYRVEAELSSAQADLTDARNARFLAESSLGRAVGLEGNFALVPPDTMGITPLAAERLEQLQHQALQQRADLKAGRVAEKMAQSQIKLEKSAYWPTVSLEGGYTSTEADPEVFSPEDESIYGSVTVNVPIFDGGLRKANTGTAKAELEKARLGREALEKDIRVEVEQAWRELFSKLERRNALADKLRFARENFNAVSKQFDNGLATSIDRIDANTLYTQAAKELAAAEYACAVAALRLEKVTGVFLETVMGVLDNT</sequence>
<comment type="similarity">
    <text evidence="2">Belongs to the outer membrane factor (OMF) (TC 1.B.17) family.</text>
</comment>
<keyword evidence="8" id="KW-0175">Coiled coil</keyword>
<dbReference type="STRING" id="96561.Dole_1217"/>
<keyword evidence="7" id="KW-0998">Cell outer membrane</keyword>
<dbReference type="Pfam" id="PF02321">
    <property type="entry name" value="OEP"/>
    <property type="match status" value="2"/>
</dbReference>
<dbReference type="GO" id="GO:1990281">
    <property type="term" value="C:efflux pump complex"/>
    <property type="evidence" value="ECO:0007669"/>
    <property type="project" value="TreeGrafter"/>
</dbReference>
<reference evidence="10 11" key="1">
    <citation type="submission" date="2007-10" db="EMBL/GenBank/DDBJ databases">
        <title>Complete sequence of Desulfococcus oleovorans Hxd3.</title>
        <authorList>
            <consortium name="US DOE Joint Genome Institute"/>
            <person name="Copeland A."/>
            <person name="Lucas S."/>
            <person name="Lapidus A."/>
            <person name="Barry K."/>
            <person name="Glavina del Rio T."/>
            <person name="Dalin E."/>
            <person name="Tice H."/>
            <person name="Pitluck S."/>
            <person name="Kiss H."/>
            <person name="Brettin T."/>
            <person name="Bruce D."/>
            <person name="Detter J.C."/>
            <person name="Han C."/>
            <person name="Schmutz J."/>
            <person name="Larimer F."/>
            <person name="Land M."/>
            <person name="Hauser L."/>
            <person name="Kyrpides N."/>
            <person name="Kim E."/>
            <person name="Wawrik B."/>
            <person name="Richardson P."/>
        </authorList>
    </citation>
    <scope>NUCLEOTIDE SEQUENCE [LARGE SCALE GENOMIC DNA]</scope>
    <source>
        <strain evidence="11">DSM 6200 / JCM 39069 / Hxd3</strain>
    </source>
</reference>
<feature type="chain" id="PRO_5002731853" evidence="9">
    <location>
        <begin position="23"/>
        <end position="438"/>
    </location>
</feature>
<keyword evidence="6" id="KW-0472">Membrane</keyword>
<keyword evidence="3" id="KW-0813">Transport</keyword>
<dbReference type="PANTHER" id="PTHR30026">
    <property type="entry name" value="OUTER MEMBRANE PROTEIN TOLC"/>
    <property type="match status" value="1"/>
</dbReference>
<dbReference type="KEGG" id="dol:Dole_1217"/>